<dbReference type="eggNOG" id="COG0728">
    <property type="taxonomic scope" value="Bacteria"/>
</dbReference>
<feature type="transmembrane region" description="Helical" evidence="8">
    <location>
        <begin position="409"/>
        <end position="429"/>
    </location>
</feature>
<dbReference type="KEGG" id="afo:Afer_0027"/>
<dbReference type="InterPro" id="IPR004268">
    <property type="entry name" value="MurJ"/>
</dbReference>
<feature type="transmembrane region" description="Helical" evidence="8">
    <location>
        <begin position="21"/>
        <end position="48"/>
    </location>
</feature>
<evidence type="ECO:0000313" key="10">
    <source>
        <dbReference type="Proteomes" id="UP000000771"/>
    </source>
</evidence>
<evidence type="ECO:0000256" key="3">
    <source>
        <dbReference type="ARBA" id="ARBA00022692"/>
    </source>
</evidence>
<proteinExistence type="predicted"/>
<dbReference type="GO" id="GO:0005886">
    <property type="term" value="C:plasma membrane"/>
    <property type="evidence" value="ECO:0007669"/>
    <property type="project" value="UniProtKB-SubCell"/>
</dbReference>
<evidence type="ECO:0000256" key="2">
    <source>
        <dbReference type="ARBA" id="ARBA00022475"/>
    </source>
</evidence>
<evidence type="ECO:0000313" key="9">
    <source>
        <dbReference type="EMBL" id="ACU53002.1"/>
    </source>
</evidence>
<dbReference type="PANTHER" id="PTHR47019">
    <property type="entry name" value="LIPID II FLIPPASE MURJ"/>
    <property type="match status" value="1"/>
</dbReference>
<feature type="transmembrane region" description="Helical" evidence="8">
    <location>
        <begin position="149"/>
        <end position="167"/>
    </location>
</feature>
<dbReference type="NCBIfam" id="TIGR01695">
    <property type="entry name" value="murJ_mviN"/>
    <property type="match status" value="1"/>
</dbReference>
<dbReference type="PANTHER" id="PTHR47019:SF1">
    <property type="entry name" value="LIPID II FLIPPASE MURJ"/>
    <property type="match status" value="1"/>
</dbReference>
<keyword evidence="3 8" id="KW-0812">Transmembrane</keyword>
<reference evidence="9 10" key="1">
    <citation type="journal article" date="2009" name="Stand. Genomic Sci.">
        <title>Complete genome sequence of Acidimicrobium ferrooxidans type strain (ICP).</title>
        <authorList>
            <person name="Clum A."/>
            <person name="Nolan M."/>
            <person name="Lang E."/>
            <person name="Glavina Del Rio T."/>
            <person name="Tice H."/>
            <person name="Copeland A."/>
            <person name="Cheng J.F."/>
            <person name="Lucas S."/>
            <person name="Chen F."/>
            <person name="Bruce D."/>
            <person name="Goodwin L."/>
            <person name="Pitluck S."/>
            <person name="Ivanova N."/>
            <person name="Mavrommatis K."/>
            <person name="Mikhailova N."/>
            <person name="Pati A."/>
            <person name="Chen A."/>
            <person name="Palaniappan K."/>
            <person name="Goker M."/>
            <person name="Spring S."/>
            <person name="Land M."/>
            <person name="Hauser L."/>
            <person name="Chang Y.J."/>
            <person name="Jeffries C.C."/>
            <person name="Chain P."/>
            <person name="Bristow J."/>
            <person name="Eisen J.A."/>
            <person name="Markowitz V."/>
            <person name="Hugenholtz P."/>
            <person name="Kyrpides N.C."/>
            <person name="Klenk H.P."/>
            <person name="Lapidus A."/>
        </authorList>
    </citation>
    <scope>NUCLEOTIDE SEQUENCE [LARGE SCALE GENOMIC DNA]</scope>
    <source>
        <strain evidence="10">DSM 10331 / JCM 15462 / NBRC 103882 / ICP</strain>
    </source>
</reference>
<dbReference type="GO" id="GO:0009252">
    <property type="term" value="P:peptidoglycan biosynthetic process"/>
    <property type="evidence" value="ECO:0007669"/>
    <property type="project" value="UniProtKB-KW"/>
</dbReference>
<feature type="transmembrane region" description="Helical" evidence="8">
    <location>
        <begin position="373"/>
        <end position="397"/>
    </location>
</feature>
<evidence type="ECO:0000256" key="7">
    <source>
        <dbReference type="ARBA" id="ARBA00023136"/>
    </source>
</evidence>
<dbReference type="STRING" id="525909.Afer_0027"/>
<sequence>MVQARLVRLLAGRGRSVGENATAMAIGTAASRLSGFVRLIVLAVVLGVRPLADAFNLANNTPNMLYDLLLGGVISSTILPVVAARIARAGERAGERSLAAIMTIGVVGLLVATVLFEVLAPAVVDLYLIGDHLAAAGTERAVAIELLRLFAPQLFFYGTISLATAALNLRGNFAAPAFAPIANNVVAIAVLVAFRVADGSATLDEVASRPDAVLLLGLGTTLGVAAQLGVLMPVMARLGLGLRPRLRVSDPAVREVVSLSGWTAGYVVANQVALFVVLALAATRAGYVSAYNYAYLFFQLPYAVVSLSVMSALQPRLARSWAAGDRARFRRDLAKALAVGVGATIPLAVLAWVGGPAGLDLLVGYGAVNEHGVALIAGALRGMAVGLPGFSLFLMLIQALQAMRNARAAFVAYLVENGLNIVLAVVALGPLGVEGLGLALGLAYTIGAIVAIVIVRSLRGLGPIAPLLGSWVQLAVASVVGGAVLAALLPSTLVAPNLGFALRVLGGLVAGVVVFGAAVIGLRTIRVAVARGVGR</sequence>
<feature type="transmembrane region" description="Helical" evidence="8">
    <location>
        <begin position="293"/>
        <end position="313"/>
    </location>
</feature>
<dbReference type="InterPro" id="IPR051050">
    <property type="entry name" value="Lipid_II_flippase_MurJ/MviN"/>
</dbReference>
<feature type="transmembrane region" description="Helical" evidence="8">
    <location>
        <begin position="99"/>
        <end position="129"/>
    </location>
</feature>
<feature type="transmembrane region" description="Helical" evidence="8">
    <location>
        <begin position="500"/>
        <end position="522"/>
    </location>
</feature>
<dbReference type="AlphaFoldDB" id="C7M1F3"/>
<evidence type="ECO:0000256" key="1">
    <source>
        <dbReference type="ARBA" id="ARBA00004651"/>
    </source>
</evidence>
<dbReference type="PRINTS" id="PR01806">
    <property type="entry name" value="VIRFACTRMVIN"/>
</dbReference>
<feature type="transmembrane region" description="Helical" evidence="8">
    <location>
        <begin position="68"/>
        <end position="87"/>
    </location>
</feature>
<gene>
    <name evidence="9" type="ordered locus">Afer_0027</name>
</gene>
<keyword evidence="7 8" id="KW-0472">Membrane</keyword>
<evidence type="ECO:0000256" key="4">
    <source>
        <dbReference type="ARBA" id="ARBA00022960"/>
    </source>
</evidence>
<keyword evidence="4" id="KW-0133">Cell shape</keyword>
<feature type="transmembrane region" description="Helical" evidence="8">
    <location>
        <begin position="435"/>
        <end position="455"/>
    </location>
</feature>
<feature type="transmembrane region" description="Helical" evidence="8">
    <location>
        <begin position="467"/>
        <end position="488"/>
    </location>
</feature>
<dbReference type="GO" id="GO:0034204">
    <property type="term" value="P:lipid translocation"/>
    <property type="evidence" value="ECO:0007669"/>
    <property type="project" value="TreeGrafter"/>
</dbReference>
<dbReference type="OrthoDB" id="9786339at2"/>
<accession>C7M1F3</accession>
<evidence type="ECO:0000256" key="6">
    <source>
        <dbReference type="ARBA" id="ARBA00022989"/>
    </source>
</evidence>
<keyword evidence="10" id="KW-1185">Reference proteome</keyword>
<feature type="transmembrane region" description="Helical" evidence="8">
    <location>
        <begin position="256"/>
        <end position="281"/>
    </location>
</feature>
<dbReference type="HOGENOM" id="CLU_006797_3_1_11"/>
<dbReference type="Pfam" id="PF03023">
    <property type="entry name" value="MurJ"/>
    <property type="match status" value="1"/>
</dbReference>
<feature type="transmembrane region" description="Helical" evidence="8">
    <location>
        <begin position="174"/>
        <end position="194"/>
    </location>
</feature>
<evidence type="ECO:0000256" key="8">
    <source>
        <dbReference type="SAM" id="Phobius"/>
    </source>
</evidence>
<dbReference type="GO" id="GO:0008360">
    <property type="term" value="P:regulation of cell shape"/>
    <property type="evidence" value="ECO:0007669"/>
    <property type="project" value="UniProtKB-KW"/>
</dbReference>
<keyword evidence="2" id="KW-1003">Cell membrane</keyword>
<dbReference type="EMBL" id="CP001631">
    <property type="protein sequence ID" value="ACU53002.1"/>
    <property type="molecule type" value="Genomic_DNA"/>
</dbReference>
<feature type="transmembrane region" description="Helical" evidence="8">
    <location>
        <begin position="333"/>
        <end position="353"/>
    </location>
</feature>
<evidence type="ECO:0000256" key="5">
    <source>
        <dbReference type="ARBA" id="ARBA00022984"/>
    </source>
</evidence>
<organism evidence="9 10">
    <name type="scientific">Acidimicrobium ferrooxidans (strain DSM 10331 / JCM 15462 / NBRC 103882 / ICP)</name>
    <dbReference type="NCBI Taxonomy" id="525909"/>
    <lineage>
        <taxon>Bacteria</taxon>
        <taxon>Bacillati</taxon>
        <taxon>Actinomycetota</taxon>
        <taxon>Acidimicrobiia</taxon>
        <taxon>Acidimicrobiales</taxon>
        <taxon>Acidimicrobiaceae</taxon>
        <taxon>Acidimicrobium</taxon>
    </lineage>
</organism>
<keyword evidence="5" id="KW-0573">Peptidoglycan synthesis</keyword>
<name>C7M1F3_ACIFD</name>
<protein>
    <submittedName>
        <fullName evidence="9">Integral membrane protein MviN</fullName>
    </submittedName>
</protein>
<dbReference type="GO" id="GO:0015648">
    <property type="term" value="F:lipid-linked peptidoglycan transporter activity"/>
    <property type="evidence" value="ECO:0007669"/>
    <property type="project" value="TreeGrafter"/>
</dbReference>
<comment type="subcellular location">
    <subcellularLocation>
        <location evidence="1">Cell membrane</location>
        <topology evidence="1">Multi-pass membrane protein</topology>
    </subcellularLocation>
</comment>
<keyword evidence="6 8" id="KW-1133">Transmembrane helix</keyword>
<feature type="transmembrane region" description="Helical" evidence="8">
    <location>
        <begin position="214"/>
        <end position="235"/>
    </location>
</feature>
<dbReference type="Proteomes" id="UP000000771">
    <property type="component" value="Chromosome"/>
</dbReference>
<dbReference type="RefSeq" id="WP_012784121.1">
    <property type="nucleotide sequence ID" value="NC_013124.1"/>
</dbReference>